<dbReference type="SUPFAM" id="SSF52402">
    <property type="entry name" value="Adenine nucleotide alpha hydrolases-like"/>
    <property type="match status" value="1"/>
</dbReference>
<proteinExistence type="predicted"/>
<evidence type="ECO:0000259" key="2">
    <source>
        <dbReference type="Pfam" id="PF00582"/>
    </source>
</evidence>
<evidence type="ECO:0000313" key="4">
    <source>
        <dbReference type="Proteomes" id="UP001642464"/>
    </source>
</evidence>
<organism evidence="3 4">
    <name type="scientific">Durusdinium trenchii</name>
    <dbReference type="NCBI Taxonomy" id="1381693"/>
    <lineage>
        <taxon>Eukaryota</taxon>
        <taxon>Sar</taxon>
        <taxon>Alveolata</taxon>
        <taxon>Dinophyceae</taxon>
        <taxon>Suessiales</taxon>
        <taxon>Symbiodiniaceae</taxon>
        <taxon>Durusdinium</taxon>
    </lineage>
</organism>
<gene>
    <name evidence="3" type="ORF">SCF082_LOCUS49991</name>
</gene>
<protein>
    <recommendedName>
        <fullName evidence="2">UspA domain-containing protein</fullName>
    </recommendedName>
</protein>
<dbReference type="PANTHER" id="PTHR31964">
    <property type="entry name" value="ADENINE NUCLEOTIDE ALPHA HYDROLASES-LIKE SUPERFAMILY PROTEIN"/>
    <property type="match status" value="1"/>
</dbReference>
<keyword evidence="4" id="KW-1185">Reference proteome</keyword>
<sequence>MRILVAWDGSELSTLALRCTIRVLSRPGDQLLVYHVRNPGRYGASEEFEVEKLESRLSEELRNAQGLHVLSQRKSGEMDEVDSCHGKMLMTVHQKEKAEAIKISRMIVNFAAVTNADVLVMGSCGYKAGRSNCFQRTTLGSSAHLAALEAPCSVVLIRPGCRVDTKLATVFMVAVDGSLHSQYALQLCATWARPDKDEIVCRVFGPSEFTEPLERMCTDQLQAVMRDKKVEYAVIPTELDESADVHGDDLSEAAQQCRFRQQAFLVFGARGRHSEGSPGGGGSSPSSPILSPTTSDGSPAAQEGPTTLGHVARWCIKEAQCSLIIARPKMSPTGVDGWTPSKWAWGGLALLRAASLP</sequence>
<dbReference type="Proteomes" id="UP001642464">
    <property type="component" value="Unassembled WGS sequence"/>
</dbReference>
<comment type="caution">
    <text evidence="3">The sequence shown here is derived from an EMBL/GenBank/DDBJ whole genome shotgun (WGS) entry which is preliminary data.</text>
</comment>
<dbReference type="Pfam" id="PF00582">
    <property type="entry name" value="Usp"/>
    <property type="match status" value="1"/>
</dbReference>
<evidence type="ECO:0000313" key="3">
    <source>
        <dbReference type="EMBL" id="CAK9107395.1"/>
    </source>
</evidence>
<dbReference type="InterPro" id="IPR006016">
    <property type="entry name" value="UspA"/>
</dbReference>
<dbReference type="Gene3D" id="3.40.50.620">
    <property type="entry name" value="HUPs"/>
    <property type="match status" value="2"/>
</dbReference>
<evidence type="ECO:0000256" key="1">
    <source>
        <dbReference type="SAM" id="MobiDB-lite"/>
    </source>
</evidence>
<feature type="region of interest" description="Disordered" evidence="1">
    <location>
        <begin position="271"/>
        <end position="304"/>
    </location>
</feature>
<accession>A0ABP0S4W4</accession>
<name>A0ABP0S4W4_9DINO</name>
<dbReference type="PANTHER" id="PTHR31964:SF113">
    <property type="entry name" value="USPA DOMAIN-CONTAINING PROTEIN"/>
    <property type="match status" value="1"/>
</dbReference>
<feature type="domain" description="UspA" evidence="2">
    <location>
        <begin position="2"/>
        <end position="158"/>
    </location>
</feature>
<dbReference type="InterPro" id="IPR014729">
    <property type="entry name" value="Rossmann-like_a/b/a_fold"/>
</dbReference>
<dbReference type="EMBL" id="CAXAMM010042906">
    <property type="protein sequence ID" value="CAK9107395.1"/>
    <property type="molecule type" value="Genomic_DNA"/>
</dbReference>
<reference evidence="3 4" key="1">
    <citation type="submission" date="2024-02" db="EMBL/GenBank/DDBJ databases">
        <authorList>
            <person name="Chen Y."/>
            <person name="Shah S."/>
            <person name="Dougan E. K."/>
            <person name="Thang M."/>
            <person name="Chan C."/>
        </authorList>
    </citation>
    <scope>NUCLEOTIDE SEQUENCE [LARGE SCALE GENOMIC DNA]</scope>
</reference>